<dbReference type="SMART" id="SM00267">
    <property type="entry name" value="GGDEF"/>
    <property type="match status" value="1"/>
</dbReference>
<dbReference type="STRING" id="1503961.SAMN05421736_10919"/>
<reference evidence="3" key="1">
    <citation type="submission" date="2016-10" db="EMBL/GenBank/DDBJ databases">
        <authorList>
            <person name="Varghese N."/>
            <person name="Submissions S."/>
        </authorList>
    </citation>
    <scope>NUCLEOTIDE SEQUENCE [LARGE SCALE GENOMIC DNA]</scope>
    <source>
        <strain evidence="3">SP</strain>
    </source>
</reference>
<dbReference type="InterPro" id="IPR000160">
    <property type="entry name" value="GGDEF_dom"/>
</dbReference>
<dbReference type="Gene3D" id="3.30.70.270">
    <property type="match status" value="1"/>
</dbReference>
<dbReference type="InterPro" id="IPR043128">
    <property type="entry name" value="Rev_trsase/Diguanyl_cyclase"/>
</dbReference>
<dbReference type="GO" id="GO:0052621">
    <property type="term" value="F:diguanylate cyclase activity"/>
    <property type="evidence" value="ECO:0007669"/>
    <property type="project" value="TreeGrafter"/>
</dbReference>
<dbReference type="GO" id="GO:0005886">
    <property type="term" value="C:plasma membrane"/>
    <property type="evidence" value="ECO:0007669"/>
    <property type="project" value="TreeGrafter"/>
</dbReference>
<dbReference type="SUPFAM" id="SSF55781">
    <property type="entry name" value="GAF domain-like"/>
    <property type="match status" value="2"/>
</dbReference>
<name>A0A1H3RTC0_9BACI</name>
<dbReference type="NCBIfam" id="TIGR00254">
    <property type="entry name" value="GGDEF"/>
    <property type="match status" value="1"/>
</dbReference>
<dbReference type="CDD" id="cd01949">
    <property type="entry name" value="GGDEF"/>
    <property type="match status" value="1"/>
</dbReference>
<protein>
    <submittedName>
        <fullName evidence="2">Diguanylate cyclase (GGDEF) domain-containing protein</fullName>
    </submittedName>
</protein>
<dbReference type="FunFam" id="3.30.70.270:FF:000001">
    <property type="entry name" value="Diguanylate cyclase domain protein"/>
    <property type="match status" value="1"/>
</dbReference>
<dbReference type="PANTHER" id="PTHR45138">
    <property type="entry name" value="REGULATORY COMPONENTS OF SENSORY TRANSDUCTION SYSTEM"/>
    <property type="match status" value="1"/>
</dbReference>
<dbReference type="Proteomes" id="UP000198935">
    <property type="component" value="Unassembled WGS sequence"/>
</dbReference>
<evidence type="ECO:0000313" key="3">
    <source>
        <dbReference type="Proteomes" id="UP000198935"/>
    </source>
</evidence>
<dbReference type="AlphaFoldDB" id="A0A1H3RTC0"/>
<dbReference type="SUPFAM" id="SSF55073">
    <property type="entry name" value="Nucleotide cyclase"/>
    <property type="match status" value="1"/>
</dbReference>
<dbReference type="EMBL" id="FNPI01000009">
    <property type="protein sequence ID" value="SDZ28471.1"/>
    <property type="molecule type" value="Genomic_DNA"/>
</dbReference>
<dbReference type="InterPro" id="IPR029016">
    <property type="entry name" value="GAF-like_dom_sf"/>
</dbReference>
<dbReference type="GO" id="GO:0043709">
    <property type="term" value="P:cell adhesion involved in single-species biofilm formation"/>
    <property type="evidence" value="ECO:0007669"/>
    <property type="project" value="TreeGrafter"/>
</dbReference>
<dbReference type="Gene3D" id="3.30.450.40">
    <property type="match status" value="2"/>
</dbReference>
<dbReference type="Pfam" id="PF00990">
    <property type="entry name" value="GGDEF"/>
    <property type="match status" value="1"/>
</dbReference>
<dbReference type="PROSITE" id="PS50887">
    <property type="entry name" value="GGDEF"/>
    <property type="match status" value="1"/>
</dbReference>
<dbReference type="InterPro" id="IPR029787">
    <property type="entry name" value="Nucleotide_cyclase"/>
</dbReference>
<dbReference type="InterPro" id="IPR050469">
    <property type="entry name" value="Diguanylate_Cyclase"/>
</dbReference>
<proteinExistence type="predicted"/>
<gene>
    <name evidence="2" type="ORF">SAMN05421736_10919</name>
</gene>
<evidence type="ECO:0000259" key="1">
    <source>
        <dbReference type="PROSITE" id="PS50887"/>
    </source>
</evidence>
<sequence length="771" mass="87589">MGQAMGNLFEVNFTNLFHSLLEKNHSFENKFAPAVFFLADKQGKICSVFESAFLPQEMLEFFITVKHALMNGKTLPANDLCMLLTAEIVIPAGISSWNGKLGMIVLKSSCSAVEISSFLTGFKAAIPPAAKLVELEEKTKSLRKTVRVHAKMEQILKETECSDDFRLFVERYLWSVHENADSEGEVVFFLFDEARKAFLPEVSTDGKIVREKERYTLTMEAFQSLFADVAEQEIRIFYKADIPAIPMVQELESISDYLLLPVMFKGSALGIILYFVRTGSCHLQHIDEIVELTSALSPWMKRLLDYEEMMLEKTRKELLLKVNRKFYSCMDVNATLEEIVCALLEAYPELQVELLLSHDWYVAPHLSVQPFHFTRGDEGDLASLTYLTGELSIQTEKEKTVLYVPLKGKQGVYGVFHMEYKGDRRFLKKELEFIQVLADTGGNAIENTELYQQSQQYISNLQLINKTSHQLNQHLNLTEMVQYMVDIMQTTFEATDVGFIKFSDKPPAGDQVMDGSSSYFSSGTCNNDLALVIDVMKTEKEEIFIGNSSGNSLYISNYQSMMAVPMLHNHRVIGCVIVLSTELYAFSFDMFKLFKSLVHHSTLAFVNSLLHEELKQLVITDYLTKLYTREYMDQRIAESMKADLYGAFILMDIDRFKQINDQYGHQIGDEVIIQVAKVILAAIDEEKALAARWGGEELAVYLPEMQLEDAVKVAEAIKKNVKETTAPRVSVSCGVACWDRQAGKKSLKKLFNDADRAMYKAKNLGRDYVAY</sequence>
<dbReference type="PANTHER" id="PTHR45138:SF9">
    <property type="entry name" value="DIGUANYLATE CYCLASE DGCM-RELATED"/>
    <property type="match status" value="1"/>
</dbReference>
<dbReference type="GO" id="GO:1902201">
    <property type="term" value="P:negative regulation of bacterial-type flagellum-dependent cell motility"/>
    <property type="evidence" value="ECO:0007669"/>
    <property type="project" value="TreeGrafter"/>
</dbReference>
<accession>A0A1H3RTC0</accession>
<feature type="domain" description="GGDEF" evidence="1">
    <location>
        <begin position="644"/>
        <end position="771"/>
    </location>
</feature>
<organism evidence="2 3">
    <name type="scientific">Evansella caseinilytica</name>
    <dbReference type="NCBI Taxonomy" id="1503961"/>
    <lineage>
        <taxon>Bacteria</taxon>
        <taxon>Bacillati</taxon>
        <taxon>Bacillota</taxon>
        <taxon>Bacilli</taxon>
        <taxon>Bacillales</taxon>
        <taxon>Bacillaceae</taxon>
        <taxon>Evansella</taxon>
    </lineage>
</organism>
<keyword evidence="3" id="KW-1185">Reference proteome</keyword>
<evidence type="ECO:0000313" key="2">
    <source>
        <dbReference type="EMBL" id="SDZ28471.1"/>
    </source>
</evidence>